<dbReference type="GO" id="GO:0016787">
    <property type="term" value="F:hydrolase activity"/>
    <property type="evidence" value="ECO:0007669"/>
    <property type="project" value="UniProtKB-KW"/>
</dbReference>
<evidence type="ECO:0000313" key="3">
    <source>
        <dbReference type="EMBL" id="TWT63249.1"/>
    </source>
</evidence>
<evidence type="ECO:0000256" key="1">
    <source>
        <dbReference type="ARBA" id="ARBA00005947"/>
    </source>
</evidence>
<protein>
    <submittedName>
        <fullName evidence="3">Histone deacetylase-like amidohydrolase</fullName>
        <ecNumber evidence="3">3.5.1.-</ecNumber>
    </submittedName>
</protein>
<evidence type="ECO:0000313" key="4">
    <source>
        <dbReference type="Proteomes" id="UP000316095"/>
    </source>
</evidence>
<comment type="similarity">
    <text evidence="1">Belongs to the histone deacetylase family.</text>
</comment>
<dbReference type="EMBL" id="SJPG01000001">
    <property type="protein sequence ID" value="TWT63249.1"/>
    <property type="molecule type" value="Genomic_DNA"/>
</dbReference>
<keyword evidence="4" id="KW-1185">Reference proteome</keyword>
<keyword evidence="3" id="KW-0378">Hydrolase</keyword>
<sequence length="331" mass="36391">MVPTKQKPQCLLYQDDFFQEHRTGSHPECPQRLVAIQKALSQPIDGLEKRSAAEAVEKAGLLPEEIQSLLNKVHDSAYLHQLDQFAAHGGGRWDADTVVSPDSYAVAKLAAATAMLATDQVLTTETKRAFCAIRPPGHHAVSDTAMGFCLMNNIVTAARRAVEHHGLRRVLIVDWDVHHGNGTQDLVYEDEQIWFYSVHRHPFYPGTGHPEETGSGKGLGTICNVPLSVNTSRKEYFDTVSATLGDFAQECRPELVLISAGFDAHERDPIGSLGLKSEDFRSLTRLVNEIANSSAQGRIVSLLEGGYHLEALGESVKIHLEEFSSVSQFPN</sequence>
<name>A0A5C5XL27_9PLAN</name>
<accession>A0A5C5XL27</accession>
<dbReference type="RefSeq" id="WP_146505022.1">
    <property type="nucleotide sequence ID" value="NZ_SJPG01000001.1"/>
</dbReference>
<reference evidence="3 4" key="1">
    <citation type="submission" date="2019-02" db="EMBL/GenBank/DDBJ databases">
        <title>Deep-cultivation of Planctomycetes and their phenomic and genomic characterization uncovers novel biology.</title>
        <authorList>
            <person name="Wiegand S."/>
            <person name="Jogler M."/>
            <person name="Boedeker C."/>
            <person name="Pinto D."/>
            <person name="Vollmers J."/>
            <person name="Rivas-Marin E."/>
            <person name="Kohn T."/>
            <person name="Peeters S.H."/>
            <person name="Heuer A."/>
            <person name="Rast P."/>
            <person name="Oberbeckmann S."/>
            <person name="Bunk B."/>
            <person name="Jeske O."/>
            <person name="Meyerdierks A."/>
            <person name="Storesund J.E."/>
            <person name="Kallscheuer N."/>
            <person name="Luecker S."/>
            <person name="Lage O.M."/>
            <person name="Pohl T."/>
            <person name="Merkel B.J."/>
            <person name="Hornburger P."/>
            <person name="Mueller R.-W."/>
            <person name="Bruemmer F."/>
            <person name="Labrenz M."/>
            <person name="Spormann A.M."/>
            <person name="Op Den Camp H."/>
            <person name="Overmann J."/>
            <person name="Amann R."/>
            <person name="Jetten M.S.M."/>
            <person name="Mascher T."/>
            <person name="Medema M.H."/>
            <person name="Devos D.P."/>
            <person name="Kaster A.-K."/>
            <person name="Ovreas L."/>
            <person name="Rohde M."/>
            <person name="Galperin M.Y."/>
            <person name="Jogler C."/>
        </authorList>
    </citation>
    <scope>NUCLEOTIDE SEQUENCE [LARGE SCALE GENOMIC DNA]</scope>
    <source>
        <strain evidence="3 4">Pan54</strain>
    </source>
</reference>
<dbReference type="Proteomes" id="UP000316095">
    <property type="component" value="Unassembled WGS sequence"/>
</dbReference>
<comment type="caution">
    <text evidence="3">The sequence shown here is derived from an EMBL/GenBank/DDBJ whole genome shotgun (WGS) entry which is preliminary data.</text>
</comment>
<dbReference type="PANTHER" id="PTHR10625">
    <property type="entry name" value="HISTONE DEACETYLASE HDAC1-RELATED"/>
    <property type="match status" value="1"/>
</dbReference>
<dbReference type="InterPro" id="IPR023696">
    <property type="entry name" value="Ureohydrolase_dom_sf"/>
</dbReference>
<dbReference type="EC" id="3.5.1.-" evidence="3"/>
<dbReference type="GO" id="GO:0004407">
    <property type="term" value="F:histone deacetylase activity"/>
    <property type="evidence" value="ECO:0007669"/>
    <property type="project" value="TreeGrafter"/>
</dbReference>
<organism evidence="3 4">
    <name type="scientific">Rubinisphaera italica</name>
    <dbReference type="NCBI Taxonomy" id="2527969"/>
    <lineage>
        <taxon>Bacteria</taxon>
        <taxon>Pseudomonadati</taxon>
        <taxon>Planctomycetota</taxon>
        <taxon>Planctomycetia</taxon>
        <taxon>Planctomycetales</taxon>
        <taxon>Planctomycetaceae</taxon>
        <taxon>Rubinisphaera</taxon>
    </lineage>
</organism>
<dbReference type="InterPro" id="IPR000286">
    <property type="entry name" value="HDACs"/>
</dbReference>
<dbReference type="PANTHER" id="PTHR10625:SF10">
    <property type="entry name" value="HISTONE DEACETYLASE HDAC1"/>
    <property type="match status" value="1"/>
</dbReference>
<dbReference type="AlphaFoldDB" id="A0A5C5XL27"/>
<dbReference type="SUPFAM" id="SSF52768">
    <property type="entry name" value="Arginase/deacetylase"/>
    <property type="match status" value="1"/>
</dbReference>
<feature type="domain" description="Histone deacetylase" evidence="2">
    <location>
        <begin position="26"/>
        <end position="321"/>
    </location>
</feature>
<dbReference type="PRINTS" id="PR01270">
    <property type="entry name" value="HDASUPER"/>
</dbReference>
<evidence type="ECO:0000259" key="2">
    <source>
        <dbReference type="Pfam" id="PF00850"/>
    </source>
</evidence>
<dbReference type="GO" id="GO:0040029">
    <property type="term" value="P:epigenetic regulation of gene expression"/>
    <property type="evidence" value="ECO:0007669"/>
    <property type="project" value="TreeGrafter"/>
</dbReference>
<dbReference type="CDD" id="cd09992">
    <property type="entry name" value="HDAC_classII"/>
    <property type="match status" value="1"/>
</dbReference>
<gene>
    <name evidence="3" type="primary">hdaH</name>
    <name evidence="3" type="ORF">Pan54_40020</name>
</gene>
<dbReference type="InterPro" id="IPR037138">
    <property type="entry name" value="His_deacetylse_dom_sf"/>
</dbReference>
<dbReference type="InterPro" id="IPR023801">
    <property type="entry name" value="His_deacetylse_dom"/>
</dbReference>
<dbReference type="Pfam" id="PF00850">
    <property type="entry name" value="Hist_deacetyl"/>
    <property type="match status" value="1"/>
</dbReference>
<proteinExistence type="inferred from homology"/>
<dbReference type="Gene3D" id="3.40.800.20">
    <property type="entry name" value="Histone deacetylase domain"/>
    <property type="match status" value="1"/>
</dbReference>
<dbReference type="OrthoDB" id="9808367at2"/>